<feature type="coiled-coil region" evidence="1">
    <location>
        <begin position="94"/>
        <end position="128"/>
    </location>
</feature>
<accession>A0A2N9GQC4</accession>
<dbReference type="EMBL" id="OIVN01002223">
    <property type="protein sequence ID" value="SPD01668.1"/>
    <property type="molecule type" value="Genomic_DNA"/>
</dbReference>
<evidence type="ECO:0000256" key="2">
    <source>
        <dbReference type="SAM" id="MobiDB-lite"/>
    </source>
</evidence>
<organism evidence="3">
    <name type="scientific">Fagus sylvatica</name>
    <name type="common">Beechnut</name>
    <dbReference type="NCBI Taxonomy" id="28930"/>
    <lineage>
        <taxon>Eukaryota</taxon>
        <taxon>Viridiplantae</taxon>
        <taxon>Streptophyta</taxon>
        <taxon>Embryophyta</taxon>
        <taxon>Tracheophyta</taxon>
        <taxon>Spermatophyta</taxon>
        <taxon>Magnoliopsida</taxon>
        <taxon>eudicotyledons</taxon>
        <taxon>Gunneridae</taxon>
        <taxon>Pentapetalae</taxon>
        <taxon>rosids</taxon>
        <taxon>fabids</taxon>
        <taxon>Fagales</taxon>
        <taxon>Fagaceae</taxon>
        <taxon>Fagus</taxon>
    </lineage>
</organism>
<name>A0A2N9GQC4_FAGSY</name>
<keyword evidence="1" id="KW-0175">Coiled coil</keyword>
<evidence type="ECO:0000313" key="3">
    <source>
        <dbReference type="EMBL" id="SPD01668.1"/>
    </source>
</evidence>
<feature type="compositionally biased region" description="Basic and acidic residues" evidence="2">
    <location>
        <begin position="237"/>
        <end position="248"/>
    </location>
</feature>
<feature type="region of interest" description="Disordered" evidence="2">
    <location>
        <begin position="12"/>
        <end position="55"/>
    </location>
</feature>
<feature type="compositionally biased region" description="Basic residues" evidence="2">
    <location>
        <begin position="31"/>
        <end position="40"/>
    </location>
</feature>
<dbReference type="AlphaFoldDB" id="A0A2N9GQC4"/>
<evidence type="ECO:0000256" key="1">
    <source>
        <dbReference type="SAM" id="Coils"/>
    </source>
</evidence>
<gene>
    <name evidence="3" type="ORF">FSB_LOCUS29550</name>
</gene>
<proteinExistence type="predicted"/>
<protein>
    <submittedName>
        <fullName evidence="3">Uncharacterized protein</fullName>
    </submittedName>
</protein>
<feature type="region of interest" description="Disordered" evidence="2">
    <location>
        <begin position="227"/>
        <end position="248"/>
    </location>
</feature>
<reference evidence="3" key="1">
    <citation type="submission" date="2018-02" db="EMBL/GenBank/DDBJ databases">
        <authorList>
            <person name="Cohen D.B."/>
            <person name="Kent A.D."/>
        </authorList>
    </citation>
    <scope>NUCLEOTIDE SEQUENCE</scope>
</reference>
<sequence length="248" mass="28380">MKIAKVSAVYNEGRGRKRGVGEGDAAESSRMARRTAKARKNGGYGENEGPLTRNMLRDTLAEQERREKTMLLDKERRNKEKFMAKETEVIVVDMEEVEKETEVVVVDKEEVEKETEVVVVDKEEVEKETEVVVVDKGEVEKETEVFVVVDKEEVKQETEGAIGEAEKKVVDGEGGGGVSLENWVIGWDDWGWTWTFEETSKWSEAVSYPYWETIMYMCDDQWLASKPDEEVPDDDIWNLKDTKDVAKP</sequence>